<dbReference type="EMBL" id="JAWHQM010000015">
    <property type="protein sequence ID" value="KAK5630251.1"/>
    <property type="molecule type" value="Genomic_DNA"/>
</dbReference>
<organism evidence="1 2">
    <name type="scientific">Xylaria bambusicola</name>
    <dbReference type="NCBI Taxonomy" id="326684"/>
    <lineage>
        <taxon>Eukaryota</taxon>
        <taxon>Fungi</taxon>
        <taxon>Dikarya</taxon>
        <taxon>Ascomycota</taxon>
        <taxon>Pezizomycotina</taxon>
        <taxon>Sordariomycetes</taxon>
        <taxon>Xylariomycetidae</taxon>
        <taxon>Xylariales</taxon>
        <taxon>Xylariaceae</taxon>
        <taxon>Xylaria</taxon>
    </lineage>
</organism>
<evidence type="ECO:0000313" key="1">
    <source>
        <dbReference type="EMBL" id="KAK5630251.1"/>
    </source>
</evidence>
<reference evidence="1 2" key="1">
    <citation type="submission" date="2023-10" db="EMBL/GenBank/DDBJ databases">
        <title>Draft genome sequence of Xylaria bambusicola isolate GMP-LS, the root and basal stem rot pathogen of sugarcane in Indonesia.</title>
        <authorList>
            <person name="Selvaraj P."/>
            <person name="Muralishankar V."/>
            <person name="Muruganantham S."/>
            <person name="Sp S."/>
            <person name="Haryani S."/>
            <person name="Lau K.J.X."/>
            <person name="Naqvi N.I."/>
        </authorList>
    </citation>
    <scope>NUCLEOTIDE SEQUENCE [LARGE SCALE GENOMIC DNA]</scope>
    <source>
        <strain evidence="1">GMP-LS</strain>
    </source>
</reference>
<protein>
    <submittedName>
        <fullName evidence="1">Uncharacterized protein</fullName>
    </submittedName>
</protein>
<name>A0AAN7URB9_9PEZI</name>
<accession>A0AAN7URB9</accession>
<proteinExistence type="predicted"/>
<gene>
    <name evidence="1" type="ORF">RRF57_005965</name>
</gene>
<comment type="caution">
    <text evidence="1">The sequence shown here is derived from an EMBL/GenBank/DDBJ whole genome shotgun (WGS) entry which is preliminary data.</text>
</comment>
<keyword evidence="2" id="KW-1185">Reference proteome</keyword>
<dbReference type="AlphaFoldDB" id="A0AAN7URB9"/>
<dbReference type="Proteomes" id="UP001305414">
    <property type="component" value="Unassembled WGS sequence"/>
</dbReference>
<evidence type="ECO:0000313" key="2">
    <source>
        <dbReference type="Proteomes" id="UP001305414"/>
    </source>
</evidence>
<sequence length="120" mass="13501">MRSNEAHDLEALLAVSMPPPYLLHPRAFLVLGADLPLARAHGDRALLLGEMVIWQEDDRRGVGWLSLWCVNVQRKLAVLQVESVIDDPSAGDDGRWSDICLGSSVSRRGSQFRIRAWDRR</sequence>